<feature type="transmembrane region" description="Helical" evidence="6">
    <location>
        <begin position="71"/>
        <end position="90"/>
    </location>
</feature>
<sequence length="544" mass="57634">MLTVCAASALDGLFAIWRHTSGRRRGMGNVWKGAAALTAATLLTKLLSALYRIPYQNMVGDVGFYIYQQVYPIYGIVVALSLTGYPVAISKLIAERLAARDEAGAAAVGRIALLLLGGAGAVLFAVLYIGAGAISLWMGDRQLEGLVRVLSFSCLFFPLIAVLRGVFQGRHDMAPTAVSQVGEQTVRVTAILGLSYWAIKRGADAYACGMAAVGGTLAGMAAALLILLFYLVRRGRQKSAGHTPPGSVRQAGWHLLTVGTVICFTNMVLTLVPLVDSFLFVPLLQETGLELNEVKELKGVYDRGQPLIQLGTAVGTSLSLALVPFVSGMRRGREPSFLHSMLPIRFAAVIGVGASSGLICLIRPINTMLFENDRGSLVLAVLSASVFFATMALTASALLQGMGKEWTAAAGVAAALAGKIVLMRWLVPSFGALGAALATTGAYALMAGFLYVRLPREYRSARARVCIYPIVKAAVAMMAVLKLYTWLMDASGGGRLWASAEALGGVVLGAAVYIACIVRGSVFSEQELSALPFVHKFHLRLGSR</sequence>
<protein>
    <submittedName>
        <fullName evidence="7">Uncharacterized protein</fullName>
    </submittedName>
</protein>
<evidence type="ECO:0000256" key="6">
    <source>
        <dbReference type="SAM" id="Phobius"/>
    </source>
</evidence>
<feature type="transmembrane region" description="Helical" evidence="6">
    <location>
        <begin position="253"/>
        <end position="275"/>
    </location>
</feature>
<evidence type="ECO:0000256" key="1">
    <source>
        <dbReference type="ARBA" id="ARBA00004651"/>
    </source>
</evidence>
<feature type="transmembrane region" description="Helical" evidence="6">
    <location>
        <begin position="184"/>
        <end position="199"/>
    </location>
</feature>
<comment type="subcellular location">
    <subcellularLocation>
        <location evidence="1">Cell membrane</location>
        <topology evidence="1">Multi-pass membrane protein</topology>
    </subcellularLocation>
</comment>
<reference evidence="7 8" key="1">
    <citation type="submission" date="2016-01" db="EMBL/GenBank/DDBJ databases">
        <title>Draft Genome Sequences of Seven Thermophilic Sporeformers Isolated from Foods.</title>
        <authorList>
            <person name="Berendsen E.M."/>
            <person name="Wells-Bennik M.H."/>
            <person name="Krawcyk A.O."/>
            <person name="De Jong A."/>
            <person name="Holsappel S."/>
            <person name="Eijlander R.T."/>
            <person name="Kuipers O.P."/>
        </authorList>
    </citation>
    <scope>NUCLEOTIDE SEQUENCE [LARGE SCALE GENOMIC DNA]</scope>
    <source>
        <strain evidence="7 8">B4109</strain>
    </source>
</reference>
<evidence type="ECO:0000256" key="4">
    <source>
        <dbReference type="ARBA" id="ARBA00022989"/>
    </source>
</evidence>
<dbReference type="InterPro" id="IPR024923">
    <property type="entry name" value="PG_synth_SpoVB"/>
</dbReference>
<dbReference type="InterPro" id="IPR050833">
    <property type="entry name" value="Poly_Biosynth_Transport"/>
</dbReference>
<accession>A0A150M984</accession>
<dbReference type="Proteomes" id="UP000075424">
    <property type="component" value="Unassembled WGS sequence"/>
</dbReference>
<dbReference type="PANTHER" id="PTHR30250:SF29">
    <property type="entry name" value="POLYSACCHARIDE BIOSYNTHESIS PROTEIN C-TERMINAL DOMAIN-CONTAINING PROTEIN"/>
    <property type="match status" value="1"/>
</dbReference>
<dbReference type="CDD" id="cd13124">
    <property type="entry name" value="MATE_SpoVB_like"/>
    <property type="match status" value="1"/>
</dbReference>
<feature type="transmembrane region" description="Helical" evidence="6">
    <location>
        <begin position="307"/>
        <end position="326"/>
    </location>
</feature>
<gene>
    <name evidence="7" type="ORF">B4109_0061</name>
</gene>
<keyword evidence="2" id="KW-1003">Cell membrane</keyword>
<name>A0A150M984_GEOSE</name>
<feature type="transmembrane region" description="Helical" evidence="6">
    <location>
        <begin position="466"/>
        <end position="484"/>
    </location>
</feature>
<feature type="transmembrane region" description="Helical" evidence="6">
    <location>
        <begin position="496"/>
        <end position="518"/>
    </location>
</feature>
<dbReference type="EMBL" id="LQYV01000137">
    <property type="protein sequence ID" value="KYD21097.1"/>
    <property type="molecule type" value="Genomic_DNA"/>
</dbReference>
<dbReference type="GO" id="GO:0005886">
    <property type="term" value="C:plasma membrane"/>
    <property type="evidence" value="ECO:0007669"/>
    <property type="project" value="UniProtKB-SubCell"/>
</dbReference>
<feature type="transmembrane region" description="Helical" evidence="6">
    <location>
        <begin position="346"/>
        <end position="365"/>
    </location>
</feature>
<dbReference type="InterPro" id="IPR002797">
    <property type="entry name" value="Polysacc_synth"/>
</dbReference>
<feature type="transmembrane region" description="Helical" evidence="6">
    <location>
        <begin position="433"/>
        <end position="454"/>
    </location>
</feature>
<evidence type="ECO:0000313" key="7">
    <source>
        <dbReference type="EMBL" id="KYD21097.1"/>
    </source>
</evidence>
<organism evidence="7 8">
    <name type="scientific">Geobacillus stearothermophilus</name>
    <name type="common">Bacillus stearothermophilus</name>
    <dbReference type="NCBI Taxonomy" id="1422"/>
    <lineage>
        <taxon>Bacteria</taxon>
        <taxon>Bacillati</taxon>
        <taxon>Bacillota</taxon>
        <taxon>Bacilli</taxon>
        <taxon>Bacillales</taxon>
        <taxon>Anoxybacillaceae</taxon>
        <taxon>Geobacillus</taxon>
    </lineage>
</organism>
<feature type="transmembrane region" description="Helical" evidence="6">
    <location>
        <begin position="145"/>
        <end position="163"/>
    </location>
</feature>
<feature type="transmembrane region" description="Helical" evidence="6">
    <location>
        <begin position="30"/>
        <end position="51"/>
    </location>
</feature>
<dbReference type="PIRSF" id="PIRSF038958">
    <property type="entry name" value="PG_synth_SpoVB"/>
    <property type="match status" value="1"/>
</dbReference>
<dbReference type="Pfam" id="PF01943">
    <property type="entry name" value="Polysacc_synt"/>
    <property type="match status" value="1"/>
</dbReference>
<dbReference type="PANTHER" id="PTHR30250">
    <property type="entry name" value="PST FAMILY PREDICTED COLANIC ACID TRANSPORTER"/>
    <property type="match status" value="1"/>
</dbReference>
<keyword evidence="4 6" id="KW-1133">Transmembrane helix</keyword>
<keyword evidence="5 6" id="KW-0472">Membrane</keyword>
<evidence type="ECO:0000313" key="8">
    <source>
        <dbReference type="Proteomes" id="UP000075424"/>
    </source>
</evidence>
<dbReference type="PATRIC" id="fig|1422.18.peg.1761"/>
<keyword evidence="3 6" id="KW-0812">Transmembrane</keyword>
<proteinExistence type="predicted"/>
<evidence type="ECO:0000256" key="3">
    <source>
        <dbReference type="ARBA" id="ARBA00022692"/>
    </source>
</evidence>
<feature type="transmembrane region" description="Helical" evidence="6">
    <location>
        <begin position="111"/>
        <end position="139"/>
    </location>
</feature>
<evidence type="ECO:0000256" key="2">
    <source>
        <dbReference type="ARBA" id="ARBA00022475"/>
    </source>
</evidence>
<feature type="transmembrane region" description="Helical" evidence="6">
    <location>
        <begin position="211"/>
        <end position="232"/>
    </location>
</feature>
<feature type="transmembrane region" description="Helical" evidence="6">
    <location>
        <begin position="406"/>
        <end position="427"/>
    </location>
</feature>
<feature type="transmembrane region" description="Helical" evidence="6">
    <location>
        <begin position="377"/>
        <end position="399"/>
    </location>
</feature>
<dbReference type="AlphaFoldDB" id="A0A150M984"/>
<evidence type="ECO:0000256" key="5">
    <source>
        <dbReference type="ARBA" id="ARBA00023136"/>
    </source>
</evidence>
<comment type="caution">
    <text evidence="7">The sequence shown here is derived from an EMBL/GenBank/DDBJ whole genome shotgun (WGS) entry which is preliminary data.</text>
</comment>